<evidence type="ECO:0000259" key="2">
    <source>
        <dbReference type="PROSITE" id="PS51782"/>
    </source>
</evidence>
<evidence type="ECO:0000313" key="4">
    <source>
        <dbReference type="Proteomes" id="UP001183817"/>
    </source>
</evidence>
<evidence type="ECO:0000313" key="3">
    <source>
        <dbReference type="EMBL" id="MDR7357009.1"/>
    </source>
</evidence>
<name>A0ABU2BEE0_9MICC</name>
<comment type="caution">
    <text evidence="3">The sequence shown here is derived from an EMBL/GenBank/DDBJ whole genome shotgun (WGS) entry which is preliminary data.</text>
</comment>
<dbReference type="InterPro" id="IPR036779">
    <property type="entry name" value="LysM_dom_sf"/>
</dbReference>
<dbReference type="EMBL" id="JAVDYI010000001">
    <property type="protein sequence ID" value="MDR7357009.1"/>
    <property type="molecule type" value="Genomic_DNA"/>
</dbReference>
<accession>A0ABU2BEE0</accession>
<reference evidence="3 4" key="1">
    <citation type="submission" date="2023-07" db="EMBL/GenBank/DDBJ databases">
        <title>Sequencing the genomes of 1000 actinobacteria strains.</title>
        <authorList>
            <person name="Klenk H.-P."/>
        </authorList>
    </citation>
    <scope>NUCLEOTIDE SEQUENCE [LARGE SCALE GENOMIC DNA]</scope>
    <source>
        <strain evidence="3 4">DSM 20167</strain>
    </source>
</reference>
<sequence>MVTQGVRDTLSLAGISCLSLGMLGASAGIWRSLDARSFTGTTLDATSLEQLTGLVLGLLGGLVLAWLLVCLGLALVARLAYACGHRRQAAILAGVVPAFVARLALAGLGGSLVLATCSLTAGPAGAATAISVEAPALPQMQPETSPGAFPVHQVVKLPPEAVVPPGETELLSPGWIPHRVPLQMQRLVGGGNTRPVAEVVVSPGDSLWSIAARNLPEGASAEEISASWPRWYEANRQLIGPDPNKLYIGMVLQAPQSASLRS</sequence>
<keyword evidence="1" id="KW-0812">Transmembrane</keyword>
<dbReference type="CDD" id="cd00118">
    <property type="entry name" value="LysM"/>
    <property type="match status" value="1"/>
</dbReference>
<keyword evidence="1" id="KW-0472">Membrane</keyword>
<protein>
    <submittedName>
        <fullName evidence="3">Nucleoid-associated protein YgaU</fullName>
    </submittedName>
</protein>
<dbReference type="InterPro" id="IPR018392">
    <property type="entry name" value="LysM"/>
</dbReference>
<organism evidence="3 4">
    <name type="scientific">Paeniglutamicibacter sulfureus</name>
    <dbReference type="NCBI Taxonomy" id="43666"/>
    <lineage>
        <taxon>Bacteria</taxon>
        <taxon>Bacillati</taxon>
        <taxon>Actinomycetota</taxon>
        <taxon>Actinomycetes</taxon>
        <taxon>Micrococcales</taxon>
        <taxon>Micrococcaceae</taxon>
        <taxon>Paeniglutamicibacter</taxon>
    </lineage>
</organism>
<dbReference type="Proteomes" id="UP001183817">
    <property type="component" value="Unassembled WGS sequence"/>
</dbReference>
<gene>
    <name evidence="3" type="ORF">J2S64_000700</name>
</gene>
<dbReference type="Gene3D" id="3.10.350.10">
    <property type="entry name" value="LysM domain"/>
    <property type="match status" value="1"/>
</dbReference>
<feature type="transmembrane region" description="Helical" evidence="1">
    <location>
        <begin position="53"/>
        <end position="77"/>
    </location>
</feature>
<proteinExistence type="predicted"/>
<feature type="transmembrane region" description="Helical" evidence="1">
    <location>
        <begin position="12"/>
        <end position="33"/>
    </location>
</feature>
<dbReference type="Pfam" id="PF01476">
    <property type="entry name" value="LysM"/>
    <property type="match status" value="1"/>
</dbReference>
<evidence type="ECO:0000256" key="1">
    <source>
        <dbReference type="SAM" id="Phobius"/>
    </source>
</evidence>
<feature type="transmembrane region" description="Helical" evidence="1">
    <location>
        <begin position="89"/>
        <end position="114"/>
    </location>
</feature>
<keyword evidence="1" id="KW-1133">Transmembrane helix</keyword>
<dbReference type="RefSeq" id="WP_310288170.1">
    <property type="nucleotide sequence ID" value="NZ_BAAAWO010000001.1"/>
</dbReference>
<feature type="domain" description="LysM" evidence="2">
    <location>
        <begin position="197"/>
        <end position="254"/>
    </location>
</feature>
<keyword evidence="4" id="KW-1185">Reference proteome</keyword>
<dbReference type="PROSITE" id="PS51782">
    <property type="entry name" value="LYSM"/>
    <property type="match status" value="1"/>
</dbReference>